<organism evidence="3 4">
    <name type="scientific">Actinomycetospora cinnamomea</name>
    <dbReference type="NCBI Taxonomy" id="663609"/>
    <lineage>
        <taxon>Bacteria</taxon>
        <taxon>Bacillati</taxon>
        <taxon>Actinomycetota</taxon>
        <taxon>Actinomycetes</taxon>
        <taxon>Pseudonocardiales</taxon>
        <taxon>Pseudonocardiaceae</taxon>
        <taxon>Actinomycetospora</taxon>
    </lineage>
</organism>
<keyword evidence="2" id="KW-1133">Transmembrane helix</keyword>
<feature type="transmembrane region" description="Helical" evidence="2">
    <location>
        <begin position="251"/>
        <end position="279"/>
    </location>
</feature>
<feature type="region of interest" description="Disordered" evidence="1">
    <location>
        <begin position="284"/>
        <end position="317"/>
    </location>
</feature>
<reference evidence="3 4" key="1">
    <citation type="submission" date="2018-04" db="EMBL/GenBank/DDBJ databases">
        <title>Genomic Encyclopedia of Type Strains, Phase IV (KMG-IV): sequencing the most valuable type-strain genomes for metagenomic binning, comparative biology and taxonomic classification.</title>
        <authorList>
            <person name="Goeker M."/>
        </authorList>
    </citation>
    <scope>NUCLEOTIDE SEQUENCE [LARGE SCALE GENOMIC DNA]</scope>
    <source>
        <strain evidence="3 4">DSM 45771</strain>
    </source>
</reference>
<keyword evidence="2" id="KW-0472">Membrane</keyword>
<comment type="caution">
    <text evidence="3">The sequence shown here is derived from an EMBL/GenBank/DDBJ whole genome shotgun (WGS) entry which is preliminary data.</text>
</comment>
<feature type="compositionally biased region" description="Basic and acidic residues" evidence="1">
    <location>
        <begin position="60"/>
        <end position="210"/>
    </location>
</feature>
<proteinExistence type="predicted"/>
<sequence length="507" mass="55722">MGVATRWWRREDTETGVDVWGGPDEVTVAPVPRSALEDGPGDGQGDGAGNGAGDAAGDVARGERERAEREERERAEREREERERAERERAEQEQRERAERERAERERAERERAEREQAEQERREREERERAEREQREQEDRDRAERERVERLQRERAEQERIHRERRERQRAEQERRVAARQEQARREREERAERERREREERERLERLSRVTTVPGAEAVSPPQARDAAAREAAAREAAAADRKRRRHRVLMAFLVAVVAVAAVWIIPRLVALALALVSTLGGAVTSEPDPPTESPAAAAAAPDAPRPELPRGGTSIAPDQRLVALRVDPAAPAEESAERVDAAATPFTASGRAVLPALELPVRDTADAPAAWQRLAVTRAHRQVLLLAVPVGPVGVVAAIAPWERLLNEPDVGLALDAPAPLPPGEVGATTDRLAAIVRQAALPQKLLVVPAADAGATAPAEVALVVHGAAEAPASVLRGVVVPPDDAEPRDVLAAQPDAVLLRG</sequence>
<protein>
    <submittedName>
        <fullName evidence="3">Uncharacterized protein</fullName>
    </submittedName>
</protein>
<keyword evidence="2" id="KW-0812">Transmembrane</keyword>
<accession>A0A2U1FQL8</accession>
<name>A0A2U1FQL8_9PSEU</name>
<feature type="region of interest" description="Disordered" evidence="1">
    <location>
        <begin position="1"/>
        <end position="234"/>
    </location>
</feature>
<feature type="compositionally biased region" description="Gly residues" evidence="1">
    <location>
        <begin position="41"/>
        <end position="54"/>
    </location>
</feature>
<dbReference type="EMBL" id="QEKW01000001">
    <property type="protein sequence ID" value="PVZ14444.1"/>
    <property type="molecule type" value="Genomic_DNA"/>
</dbReference>
<gene>
    <name evidence="3" type="ORF">C8D89_101309</name>
</gene>
<keyword evidence="4" id="KW-1185">Reference proteome</keyword>
<feature type="compositionally biased region" description="Low complexity" evidence="1">
    <location>
        <begin position="296"/>
        <end position="305"/>
    </location>
</feature>
<dbReference type="AlphaFoldDB" id="A0A2U1FQL8"/>
<dbReference type="OrthoDB" id="9964550at2"/>
<evidence type="ECO:0000256" key="1">
    <source>
        <dbReference type="SAM" id="MobiDB-lite"/>
    </source>
</evidence>
<evidence type="ECO:0000313" key="3">
    <source>
        <dbReference type="EMBL" id="PVZ14444.1"/>
    </source>
</evidence>
<evidence type="ECO:0000256" key="2">
    <source>
        <dbReference type="SAM" id="Phobius"/>
    </source>
</evidence>
<dbReference type="Proteomes" id="UP000245639">
    <property type="component" value="Unassembled WGS sequence"/>
</dbReference>
<evidence type="ECO:0000313" key="4">
    <source>
        <dbReference type="Proteomes" id="UP000245639"/>
    </source>
</evidence>
<dbReference type="RefSeq" id="WP_116706296.1">
    <property type="nucleotide sequence ID" value="NZ_QEKW01000001.1"/>
</dbReference>